<comment type="pathway">
    <text evidence="2">Pyrimidine metabolism; UMP biosynthesis via salvage pathway; UMP from uracil: step 1/1.</text>
</comment>
<dbReference type="InterPro" id="IPR050054">
    <property type="entry name" value="UPRTase/APRTase"/>
</dbReference>
<dbReference type="Gene3D" id="3.40.50.2020">
    <property type="match status" value="1"/>
</dbReference>
<dbReference type="CDD" id="cd06223">
    <property type="entry name" value="PRTases_typeI"/>
    <property type="match status" value="1"/>
</dbReference>
<protein>
    <recommendedName>
        <fullName evidence="12 13">Uracil phosphoribosyltransferase</fullName>
        <ecNumber evidence="4 13">2.4.2.9</ecNumber>
    </recommendedName>
</protein>
<dbReference type="AlphaFoldDB" id="A0A6J4T174"/>
<reference evidence="15" key="1">
    <citation type="submission" date="2020-02" db="EMBL/GenBank/DDBJ databases">
        <authorList>
            <person name="Meier V. D."/>
        </authorList>
    </citation>
    <scope>NUCLEOTIDE SEQUENCE</scope>
    <source>
        <strain evidence="15">AVDCRST_MAG30</strain>
    </source>
</reference>
<keyword evidence="5" id="KW-0021">Allosteric enzyme</keyword>
<dbReference type="GO" id="GO:0005525">
    <property type="term" value="F:GTP binding"/>
    <property type="evidence" value="ECO:0007669"/>
    <property type="project" value="UniProtKB-KW"/>
</dbReference>
<evidence type="ECO:0000256" key="3">
    <source>
        <dbReference type="ARBA" id="ARBA00009516"/>
    </source>
</evidence>
<keyword evidence="8" id="KW-0547">Nucleotide-binding</keyword>
<evidence type="ECO:0000256" key="11">
    <source>
        <dbReference type="ARBA" id="ARBA00056901"/>
    </source>
</evidence>
<evidence type="ECO:0000256" key="13">
    <source>
        <dbReference type="NCBIfam" id="TIGR01091"/>
    </source>
</evidence>
<dbReference type="UniPathway" id="UPA00574">
    <property type="reaction ID" value="UER00636"/>
</dbReference>
<dbReference type="InterPro" id="IPR000836">
    <property type="entry name" value="PRTase_dom"/>
</dbReference>
<dbReference type="GO" id="GO:0004845">
    <property type="term" value="F:uracil phosphoribosyltransferase activity"/>
    <property type="evidence" value="ECO:0007669"/>
    <property type="project" value="UniProtKB-UniRule"/>
</dbReference>
<comment type="function">
    <text evidence="11">Catalyzes the conversion of uracil and 5-phospho-alpha-D-ribose 1-diphosphate (PRPP) to UMP and diphosphate.</text>
</comment>
<evidence type="ECO:0000256" key="12">
    <source>
        <dbReference type="ARBA" id="ARBA00072146"/>
    </source>
</evidence>
<dbReference type="GO" id="GO:0044206">
    <property type="term" value="P:UMP salvage"/>
    <property type="evidence" value="ECO:0007669"/>
    <property type="project" value="UniProtKB-UniPathway"/>
</dbReference>
<dbReference type="SUPFAM" id="SSF53271">
    <property type="entry name" value="PRTase-like"/>
    <property type="match status" value="1"/>
</dbReference>
<dbReference type="InterPro" id="IPR029057">
    <property type="entry name" value="PRTase-like"/>
</dbReference>
<evidence type="ECO:0000256" key="2">
    <source>
        <dbReference type="ARBA" id="ARBA00005180"/>
    </source>
</evidence>
<dbReference type="Pfam" id="PF14681">
    <property type="entry name" value="UPRTase"/>
    <property type="match status" value="1"/>
</dbReference>
<name>A0A6J4T174_9ACTN</name>
<dbReference type="FunFam" id="3.40.50.2020:FF:000003">
    <property type="entry name" value="Uracil phosphoribosyltransferase"/>
    <property type="match status" value="1"/>
</dbReference>
<dbReference type="EC" id="2.4.2.9" evidence="4 13"/>
<gene>
    <name evidence="15" type="ORF">AVDCRST_MAG30-2502</name>
</gene>
<evidence type="ECO:0000259" key="14">
    <source>
        <dbReference type="Pfam" id="PF14681"/>
    </source>
</evidence>
<dbReference type="GO" id="GO:0005737">
    <property type="term" value="C:cytoplasm"/>
    <property type="evidence" value="ECO:0007669"/>
    <property type="project" value="UniProtKB-ARBA"/>
</dbReference>
<keyword evidence="7 15" id="KW-0808">Transferase</keyword>
<evidence type="ECO:0000256" key="4">
    <source>
        <dbReference type="ARBA" id="ARBA00011894"/>
    </source>
</evidence>
<dbReference type="GO" id="GO:0006223">
    <property type="term" value="P:uracil salvage"/>
    <property type="evidence" value="ECO:0007669"/>
    <property type="project" value="InterPro"/>
</dbReference>
<organism evidence="15">
    <name type="scientific">uncultured Solirubrobacteraceae bacterium</name>
    <dbReference type="NCBI Taxonomy" id="1162706"/>
    <lineage>
        <taxon>Bacteria</taxon>
        <taxon>Bacillati</taxon>
        <taxon>Actinomycetota</taxon>
        <taxon>Thermoleophilia</taxon>
        <taxon>Solirubrobacterales</taxon>
        <taxon>Solirubrobacteraceae</taxon>
        <taxon>environmental samples</taxon>
    </lineage>
</organism>
<evidence type="ECO:0000256" key="5">
    <source>
        <dbReference type="ARBA" id="ARBA00022533"/>
    </source>
</evidence>
<evidence type="ECO:0000256" key="10">
    <source>
        <dbReference type="ARBA" id="ARBA00052919"/>
    </source>
</evidence>
<dbReference type="EMBL" id="CADCVS010000327">
    <property type="protein sequence ID" value="CAA9511294.1"/>
    <property type="molecule type" value="Genomic_DNA"/>
</dbReference>
<sequence>MEPRAPVTVVDHPLVARHLTVLRDRATPSGVFRAALAEVGALLAYEALRDLRTRSEDVETPLETTGGARLAGEIVVVAILRAGLGMVEGLLRLVPEARVGHLGIHRDDATATPVAYSESLPAFGPEAEVVLVDPMLATGGSAVHALDRLREAGAQHLRFVCLVAAPEGVAAVTAAHPDVPITCAALDRELDDRAYIRPGLGDAGDRQFGT</sequence>
<evidence type="ECO:0000256" key="8">
    <source>
        <dbReference type="ARBA" id="ARBA00022741"/>
    </source>
</evidence>
<dbReference type="NCBIfam" id="NF001097">
    <property type="entry name" value="PRK00129.1"/>
    <property type="match status" value="1"/>
</dbReference>
<comment type="similarity">
    <text evidence="3">Belongs to the UPRTase family.</text>
</comment>
<dbReference type="PANTHER" id="PTHR32315:SF4">
    <property type="entry name" value="URACIL PHOSPHORIBOSYLTRANSFERASE, CHLOROPLASTIC"/>
    <property type="match status" value="1"/>
</dbReference>
<comment type="cofactor">
    <cofactor evidence="1">
        <name>Mg(2+)</name>
        <dbReference type="ChEBI" id="CHEBI:18420"/>
    </cofactor>
</comment>
<dbReference type="InterPro" id="IPR005765">
    <property type="entry name" value="UPRT"/>
</dbReference>
<keyword evidence="6 15" id="KW-0328">Glycosyltransferase</keyword>
<proteinExistence type="inferred from homology"/>
<keyword evidence="9" id="KW-0342">GTP-binding</keyword>
<comment type="catalytic activity">
    <reaction evidence="10">
        <text>UMP + diphosphate = 5-phospho-alpha-D-ribose 1-diphosphate + uracil</text>
        <dbReference type="Rhea" id="RHEA:13017"/>
        <dbReference type="ChEBI" id="CHEBI:17568"/>
        <dbReference type="ChEBI" id="CHEBI:33019"/>
        <dbReference type="ChEBI" id="CHEBI:57865"/>
        <dbReference type="ChEBI" id="CHEBI:58017"/>
        <dbReference type="EC" id="2.4.2.9"/>
    </reaction>
</comment>
<dbReference type="NCBIfam" id="TIGR01091">
    <property type="entry name" value="upp"/>
    <property type="match status" value="1"/>
</dbReference>
<evidence type="ECO:0000256" key="7">
    <source>
        <dbReference type="ARBA" id="ARBA00022679"/>
    </source>
</evidence>
<evidence type="ECO:0000256" key="1">
    <source>
        <dbReference type="ARBA" id="ARBA00001946"/>
    </source>
</evidence>
<evidence type="ECO:0000256" key="6">
    <source>
        <dbReference type="ARBA" id="ARBA00022676"/>
    </source>
</evidence>
<accession>A0A6J4T174</accession>
<feature type="domain" description="Phosphoribosyltransferase" evidence="14">
    <location>
        <begin position="9"/>
        <end position="210"/>
    </location>
</feature>
<dbReference type="PANTHER" id="PTHR32315">
    <property type="entry name" value="ADENINE PHOSPHORIBOSYLTRANSFERASE"/>
    <property type="match status" value="1"/>
</dbReference>
<evidence type="ECO:0000313" key="15">
    <source>
        <dbReference type="EMBL" id="CAA9511294.1"/>
    </source>
</evidence>
<evidence type="ECO:0000256" key="9">
    <source>
        <dbReference type="ARBA" id="ARBA00023134"/>
    </source>
</evidence>